<reference evidence="4" key="3">
    <citation type="submission" date="2016-11" db="EMBL/GenBank/DDBJ databases">
        <authorList>
            <person name="Jaros S."/>
            <person name="Januszkiewicz K."/>
            <person name="Wedrychowicz H."/>
        </authorList>
    </citation>
    <scope>NUCLEOTIDE SEQUENCE [LARGE SCALE GENOMIC DNA]</scope>
    <source>
        <strain evidence="4">DSM 1682</strain>
    </source>
</reference>
<dbReference type="OrthoDB" id="395750at2"/>
<name>A0A110A7C6_ANAPI</name>
<reference evidence="2" key="4">
    <citation type="submission" date="2016-11" db="EMBL/GenBank/DDBJ databases">
        <authorList>
            <person name="Varghese N."/>
            <person name="Submissions S."/>
        </authorList>
    </citation>
    <scope>NUCLEOTIDE SEQUENCE</scope>
    <source>
        <strain evidence="2">DSM 1682</strain>
    </source>
</reference>
<protein>
    <submittedName>
        <fullName evidence="1 2">Phage portal protein</fullName>
    </submittedName>
</protein>
<proteinExistence type="predicted"/>
<organism evidence="2 4">
    <name type="scientific">Anaerotignum propionicum DSM 1682</name>
    <dbReference type="NCBI Taxonomy" id="991789"/>
    <lineage>
        <taxon>Bacteria</taxon>
        <taxon>Bacillati</taxon>
        <taxon>Bacillota</taxon>
        <taxon>Clostridia</taxon>
        <taxon>Lachnospirales</taxon>
        <taxon>Anaerotignaceae</taxon>
        <taxon>Anaerotignum</taxon>
    </lineage>
</organism>
<reference evidence="3" key="2">
    <citation type="submission" date="2016-01" db="EMBL/GenBank/DDBJ databases">
        <authorList>
            <person name="Poehlein A."/>
            <person name="Schlien K."/>
            <person name="Gottschalk G."/>
            <person name="Buckel W."/>
            <person name="Daniel R."/>
        </authorList>
    </citation>
    <scope>NUCLEOTIDE SEQUENCE [LARGE SCALE GENOMIC DNA]</scope>
    <source>
        <strain evidence="3">X2</strain>
    </source>
</reference>
<dbReference type="Proteomes" id="UP000068026">
    <property type="component" value="Chromosome"/>
</dbReference>
<reference evidence="1 3" key="1">
    <citation type="journal article" date="2016" name="Genome Announc.">
        <title>Complete Genome Sequence of the Amino Acid-Fermenting Clostridium propionicum X2 (DSM 1682).</title>
        <authorList>
            <person name="Poehlein A."/>
            <person name="Schlien K."/>
            <person name="Chowdhury N.P."/>
            <person name="Gottschalk G."/>
            <person name="Buckel W."/>
            <person name="Daniel R."/>
        </authorList>
    </citation>
    <scope>NUCLEOTIDE SEQUENCE [LARGE SCALE GENOMIC DNA]</scope>
    <source>
        <strain evidence="1 3">X2</strain>
    </source>
</reference>
<dbReference type="InterPro" id="IPR006427">
    <property type="entry name" value="Portal_HK97"/>
</dbReference>
<dbReference type="Pfam" id="PF04860">
    <property type="entry name" value="Phage_portal"/>
    <property type="match status" value="1"/>
</dbReference>
<dbReference type="InterPro" id="IPR006944">
    <property type="entry name" value="Phage/GTA_portal"/>
</dbReference>
<keyword evidence="3" id="KW-1185">Reference proteome</keyword>
<evidence type="ECO:0000313" key="1">
    <source>
        <dbReference type="EMBL" id="AMJ41990.1"/>
    </source>
</evidence>
<dbReference type="EMBL" id="CP014223">
    <property type="protein sequence ID" value="AMJ41990.1"/>
    <property type="molecule type" value="Genomic_DNA"/>
</dbReference>
<evidence type="ECO:0000313" key="2">
    <source>
        <dbReference type="EMBL" id="SHF03461.1"/>
    </source>
</evidence>
<evidence type="ECO:0000313" key="4">
    <source>
        <dbReference type="Proteomes" id="UP000184204"/>
    </source>
</evidence>
<dbReference type="RefSeq" id="WP_066052097.1">
    <property type="nucleotide sequence ID" value="NZ_CP014223.1"/>
</dbReference>
<dbReference type="AlphaFoldDB" id="A0A110A7C6"/>
<sequence length="395" mass="45008">MGFLEWLSSKVGGGKSVSISGDEIDDILQEYTSTICIREAAFWTAANILANALSKCEFKTYVKGEEKKGSEYYLWNYEPNKNQNSSVFLHKLIAKLCRDNECLVICIGEQLLVADSYTKNEKVLFENTFTEVTVGDFSFQKTFYQSDVLFFELNNKNMRQVVNDLYGEYEKLIQYSISAYQKSRGRKFLFEYDTLPVAGSEERKNFDDLIKNKFKKFIESDNAVLPLGKGQKVDETAQKTYAAETTRDIRAMIDDISDFTAKGFGIHPSLLRGDVQGTKDALDFTLTFAVDPLVDMIQEEIIRKRYGFKAFSEGTYLKIDTRVIKHIDLFSISTSIDKLIGSGVFCVNDILQLCGENPIDEPWAKQHFITKNYELVEDALRAMKGGEKNEDNLET</sequence>
<dbReference type="EMBL" id="FQUA01000014">
    <property type="protein sequence ID" value="SHF03461.1"/>
    <property type="molecule type" value="Genomic_DNA"/>
</dbReference>
<evidence type="ECO:0000313" key="3">
    <source>
        <dbReference type="Proteomes" id="UP000068026"/>
    </source>
</evidence>
<dbReference type="KEGG" id="cpro:CPRO_24240"/>
<dbReference type="Proteomes" id="UP000184204">
    <property type="component" value="Unassembled WGS sequence"/>
</dbReference>
<accession>A0A110A7C6</accession>
<gene>
    <name evidence="1" type="ORF">CPRO_24240</name>
    <name evidence="2" type="ORF">SAMN02745151_02568</name>
</gene>
<dbReference type="NCBIfam" id="TIGR01537">
    <property type="entry name" value="portal_HK97"/>
    <property type="match status" value="1"/>
</dbReference>